<dbReference type="InterPro" id="IPR036069">
    <property type="entry name" value="DUF34/NIF3_sf"/>
</dbReference>
<reference evidence="1 2" key="1">
    <citation type="journal article" date="2016" name="Nat. Commun.">
        <title>Thousands of microbial genomes shed light on interconnected biogeochemical processes in an aquifer system.</title>
        <authorList>
            <person name="Anantharaman K."/>
            <person name="Brown C.T."/>
            <person name="Hug L.A."/>
            <person name="Sharon I."/>
            <person name="Castelle C.J."/>
            <person name="Probst A.J."/>
            <person name="Thomas B.C."/>
            <person name="Singh A."/>
            <person name="Wilkins M.J."/>
            <person name="Karaoz U."/>
            <person name="Brodie E.L."/>
            <person name="Williams K.H."/>
            <person name="Hubbard S.S."/>
            <person name="Banfield J.F."/>
        </authorList>
    </citation>
    <scope>NUCLEOTIDE SEQUENCE [LARGE SCALE GENOMIC DNA]</scope>
</reference>
<proteinExistence type="predicted"/>
<protein>
    <submittedName>
        <fullName evidence="1">NGG1p interacting factor NIF3</fullName>
    </submittedName>
</protein>
<organism evidence="1 2">
    <name type="scientific">Candidatus Komeilibacteria bacterium RIFCSPLOWO2_01_FULL_45_10</name>
    <dbReference type="NCBI Taxonomy" id="1798550"/>
    <lineage>
        <taxon>Bacteria</taxon>
        <taxon>Candidatus Komeiliibacteriota</taxon>
    </lineage>
</organism>
<dbReference type="AlphaFoldDB" id="A0A1G2BHZ3"/>
<dbReference type="SUPFAM" id="SSF102705">
    <property type="entry name" value="NIF3 (NGG1p interacting factor 3)-like"/>
    <property type="match status" value="1"/>
</dbReference>
<dbReference type="EMBL" id="MHKL01000039">
    <property type="protein sequence ID" value="OGY88794.1"/>
    <property type="molecule type" value="Genomic_DNA"/>
</dbReference>
<name>A0A1G2BHZ3_9BACT</name>
<dbReference type="Proteomes" id="UP000178849">
    <property type="component" value="Unassembled WGS sequence"/>
</dbReference>
<dbReference type="STRING" id="1798550.A2927_01530"/>
<comment type="caution">
    <text evidence="1">The sequence shown here is derived from an EMBL/GenBank/DDBJ whole genome shotgun (WGS) entry which is preliminary data.</text>
</comment>
<accession>A0A1G2BHZ3</accession>
<evidence type="ECO:0000313" key="2">
    <source>
        <dbReference type="Proteomes" id="UP000178849"/>
    </source>
</evidence>
<gene>
    <name evidence="1" type="ORF">A2927_01530</name>
</gene>
<sequence>MTIKQIYNLAIELGIKNDLRGQALVRHKLVRVKKQYDDLKSAHQAEFDRERLINPFSDTRFFGNPDKKIKRILAGIDIDVSELLLAKELEKSGKPIDLVLAHHPLGPALAGLHEVMDLQVELMAFYGVPINIAESLTHIRMSEVARGLSPVNHNRVIDAAKLLGMDLMCVHTPSDNLVANYLSRAIKKNQKKFETIGELMDFLKKIPEYHEAIKHKAGPRLFSGKESNYTGKIALTEITGGTEGGKEIYQHIAQAGIGTIVGMHMKEENREEAEKAHLNILIAGHMSSDSIGMNLFLDELVKRGIEVVPCSGLIRYSRIKKK</sequence>
<evidence type="ECO:0000313" key="1">
    <source>
        <dbReference type="EMBL" id="OGY88794.1"/>
    </source>
</evidence>